<name>A0A385EDC7_9CAUD</name>
<keyword evidence="2" id="KW-1185">Reference proteome</keyword>
<dbReference type="Proteomes" id="UP000259026">
    <property type="component" value="Segment"/>
</dbReference>
<sequence length="99" mass="10988">MIRFKHADFTDCELVSFGEGRGRLQGMAGFVNCRTAAGAEFQAMLRASEKLRKRLLGPDGARVKRVQVQHMGLNIWGNPRLGMAIKFMDADGNDLAFES</sequence>
<evidence type="ECO:0000313" key="1">
    <source>
        <dbReference type="EMBL" id="AXQ68852.1"/>
    </source>
</evidence>
<evidence type="ECO:0000313" key="2">
    <source>
        <dbReference type="Proteomes" id="UP000259026"/>
    </source>
</evidence>
<dbReference type="EMBL" id="MH588545">
    <property type="protein sequence ID" value="AXQ68852.1"/>
    <property type="molecule type" value="Genomic_DNA"/>
</dbReference>
<gene>
    <name evidence="1" type="ORF">CcrPW_gp313</name>
</gene>
<organism evidence="1 2">
    <name type="scientific">Caulobacter phage CcrPW</name>
    <dbReference type="NCBI Taxonomy" id="2283271"/>
    <lineage>
        <taxon>Viruses</taxon>
        <taxon>Duplodnaviria</taxon>
        <taxon>Heunggongvirae</taxon>
        <taxon>Uroviricota</taxon>
        <taxon>Caudoviricetes</taxon>
        <taxon>Jeanschmidtviridae</taxon>
        <taxon>Colossusvirus</taxon>
        <taxon>Colossusvirus PW</taxon>
    </lineage>
</organism>
<protein>
    <submittedName>
        <fullName evidence="1">Uncharacterized protein</fullName>
    </submittedName>
</protein>
<reference evidence="2" key="1">
    <citation type="submission" date="2018-07" db="EMBL/GenBank/DDBJ databases">
        <title>Giant CbK-like Caulobacter bacteriophages have genetically divergent genomes.</title>
        <authorList>
            <person name="Wilson K.M."/>
            <person name="Ely B."/>
        </authorList>
    </citation>
    <scope>NUCLEOTIDE SEQUENCE [LARGE SCALE GENOMIC DNA]</scope>
</reference>
<reference evidence="1 2" key="2">
    <citation type="submission" date="2018-09" db="EMBL/GenBank/DDBJ databases">
        <title>Giant CbK-like Caulobacter bacteriophages have genetically divergent genomes.</title>
        <authorList>
            <person name="Wilson K."/>
            <person name="Ely B."/>
        </authorList>
    </citation>
    <scope>NUCLEOTIDE SEQUENCE [LARGE SCALE GENOMIC DNA]</scope>
</reference>
<proteinExistence type="predicted"/>
<accession>A0A385EDC7</accession>